<sequence length="496" mass="55254">MGKEIKGESHGLEWRINMPNGTSSSSSSSVLEPEYKNRAHQICRRLQDLAVDMFLSLSKFFEKAWNTGKSDPRKLMHCLKVGMALSLVSLFYYMRPLYEGVGGNAMWAVMTVVVVFEYTVGATLSKSINRAIGTFLAGSLGIGVHWLASQCGQKFEPVILQVSVFLLATAATFSRFIPSIKARFDYGAMIFILTFSLVSVSGYRVDKLVELAHQRLSTVAIGTSICIFTSMLFCPVWAGQELHFLIINNIQKLADSLEGCTAEYFKDDAAEEAIDDDDSSKKLQSYKCVLNSKATEESMIVLARWEPAHGNFNFRHPWKLYLKIGASARTCAYHIEALNSNISSNSETPEFLKKHLGRFCKKLSTNSSNVLNELANMMKTMTKSSKIDLLLEEMNSAVKDLQDALKSLPNQSISTPEITVYKPSNNTTVKPYTKFNSIPVVKIVPLITTASLLIEIASRVEEITESVNELANEAEFEPERIKKTNNDSPNQHSGDR</sequence>
<evidence type="ECO:0000313" key="1">
    <source>
        <dbReference type="EMBL" id="KAI5647103.1"/>
    </source>
</evidence>
<comment type="caution">
    <text evidence="1">The sequence shown here is derived from an EMBL/GenBank/DDBJ whole genome shotgun (WGS) entry which is preliminary data.</text>
</comment>
<protein>
    <submittedName>
        <fullName evidence="1">Uncharacterized protein</fullName>
    </submittedName>
</protein>
<accession>A0ACB9ZI10</accession>
<keyword evidence="2" id="KW-1185">Reference proteome</keyword>
<reference evidence="2" key="1">
    <citation type="journal article" date="2023" name="Nat. Plants">
        <title>Single-cell RNA sequencing provides a high-resolution roadmap for understanding the multicellular compartmentation of specialized metabolism.</title>
        <authorList>
            <person name="Sun S."/>
            <person name="Shen X."/>
            <person name="Li Y."/>
            <person name="Li Y."/>
            <person name="Wang S."/>
            <person name="Li R."/>
            <person name="Zhang H."/>
            <person name="Shen G."/>
            <person name="Guo B."/>
            <person name="Wei J."/>
            <person name="Xu J."/>
            <person name="St-Pierre B."/>
            <person name="Chen S."/>
            <person name="Sun C."/>
        </authorList>
    </citation>
    <scope>NUCLEOTIDE SEQUENCE [LARGE SCALE GENOMIC DNA]</scope>
</reference>
<name>A0ACB9ZI10_CATRO</name>
<gene>
    <name evidence="1" type="ORF">M9H77_33108</name>
</gene>
<proteinExistence type="predicted"/>
<dbReference type="EMBL" id="CM044708">
    <property type="protein sequence ID" value="KAI5647103.1"/>
    <property type="molecule type" value="Genomic_DNA"/>
</dbReference>
<evidence type="ECO:0000313" key="2">
    <source>
        <dbReference type="Proteomes" id="UP001060085"/>
    </source>
</evidence>
<dbReference type="Proteomes" id="UP001060085">
    <property type="component" value="Linkage Group LG08"/>
</dbReference>
<organism evidence="1 2">
    <name type="scientific">Catharanthus roseus</name>
    <name type="common">Madagascar periwinkle</name>
    <name type="synonym">Vinca rosea</name>
    <dbReference type="NCBI Taxonomy" id="4058"/>
    <lineage>
        <taxon>Eukaryota</taxon>
        <taxon>Viridiplantae</taxon>
        <taxon>Streptophyta</taxon>
        <taxon>Embryophyta</taxon>
        <taxon>Tracheophyta</taxon>
        <taxon>Spermatophyta</taxon>
        <taxon>Magnoliopsida</taxon>
        <taxon>eudicotyledons</taxon>
        <taxon>Gunneridae</taxon>
        <taxon>Pentapetalae</taxon>
        <taxon>asterids</taxon>
        <taxon>lamiids</taxon>
        <taxon>Gentianales</taxon>
        <taxon>Apocynaceae</taxon>
        <taxon>Rauvolfioideae</taxon>
        <taxon>Vinceae</taxon>
        <taxon>Catharanthinae</taxon>
        <taxon>Catharanthus</taxon>
    </lineage>
</organism>